<dbReference type="AlphaFoldDB" id="A0A0M3HSN8"/>
<protein>
    <submittedName>
        <fullName evidence="3">Uncharacterized protein</fullName>
    </submittedName>
</protein>
<keyword evidence="1" id="KW-0812">Transmembrane</keyword>
<keyword evidence="1" id="KW-1133">Transmembrane helix</keyword>
<evidence type="ECO:0000313" key="2">
    <source>
        <dbReference type="Proteomes" id="UP000036681"/>
    </source>
</evidence>
<sequence>MRLHCCRERILWSYCSPFIFVLHTGFSKLALPRLMWFLLRRFQLEGSFGDCWSHNLFS</sequence>
<evidence type="ECO:0000313" key="3">
    <source>
        <dbReference type="WBParaSite" id="ALUE_0000551401-mRNA-1"/>
    </source>
</evidence>
<organism evidence="2 3">
    <name type="scientific">Ascaris lumbricoides</name>
    <name type="common">Giant roundworm</name>
    <dbReference type="NCBI Taxonomy" id="6252"/>
    <lineage>
        <taxon>Eukaryota</taxon>
        <taxon>Metazoa</taxon>
        <taxon>Ecdysozoa</taxon>
        <taxon>Nematoda</taxon>
        <taxon>Chromadorea</taxon>
        <taxon>Rhabditida</taxon>
        <taxon>Spirurina</taxon>
        <taxon>Ascaridomorpha</taxon>
        <taxon>Ascaridoidea</taxon>
        <taxon>Ascarididae</taxon>
        <taxon>Ascaris</taxon>
    </lineage>
</organism>
<evidence type="ECO:0000256" key="1">
    <source>
        <dbReference type="SAM" id="Phobius"/>
    </source>
</evidence>
<feature type="transmembrane region" description="Helical" evidence="1">
    <location>
        <begin position="12"/>
        <end position="31"/>
    </location>
</feature>
<reference evidence="3" key="1">
    <citation type="submission" date="2017-02" db="UniProtKB">
        <authorList>
            <consortium name="WormBaseParasite"/>
        </authorList>
    </citation>
    <scope>IDENTIFICATION</scope>
</reference>
<dbReference type="WBParaSite" id="ALUE_0000551401-mRNA-1">
    <property type="protein sequence ID" value="ALUE_0000551401-mRNA-1"/>
    <property type="gene ID" value="ALUE_0000551401"/>
</dbReference>
<proteinExistence type="predicted"/>
<name>A0A0M3HSN8_ASCLU</name>
<dbReference type="Proteomes" id="UP000036681">
    <property type="component" value="Unplaced"/>
</dbReference>
<keyword evidence="2" id="KW-1185">Reference proteome</keyword>
<accession>A0A0M3HSN8</accession>
<keyword evidence="1" id="KW-0472">Membrane</keyword>